<evidence type="ECO:0000313" key="2">
    <source>
        <dbReference type="EMBL" id="NIJ07511.1"/>
    </source>
</evidence>
<dbReference type="Proteomes" id="UP000727456">
    <property type="component" value="Unassembled WGS sequence"/>
</dbReference>
<keyword evidence="3" id="KW-1185">Reference proteome</keyword>
<name>A0ABX0TV83_9SPHN</name>
<reference evidence="2 3" key="1">
    <citation type="submission" date="2020-03" db="EMBL/GenBank/DDBJ databases">
        <title>Genomic Encyclopedia of Type Strains, Phase III (KMG-III): the genomes of soil and plant-associated and newly described type strains.</title>
        <authorList>
            <person name="Whitman W."/>
        </authorList>
    </citation>
    <scope>NUCLEOTIDE SEQUENCE [LARGE SCALE GENOMIC DNA]</scope>
    <source>
        <strain evidence="2 3">CECT 8804</strain>
    </source>
</reference>
<dbReference type="InterPro" id="IPR002716">
    <property type="entry name" value="PIN_dom"/>
</dbReference>
<dbReference type="EMBL" id="JAAOZC010000002">
    <property type="protein sequence ID" value="NIJ07511.1"/>
    <property type="molecule type" value="Genomic_DNA"/>
</dbReference>
<dbReference type="InterPro" id="IPR052919">
    <property type="entry name" value="TA_system_RNase"/>
</dbReference>
<dbReference type="InterPro" id="IPR029060">
    <property type="entry name" value="PIN-like_dom_sf"/>
</dbReference>
<proteinExistence type="predicted"/>
<dbReference type="SUPFAM" id="SSF88723">
    <property type="entry name" value="PIN domain-like"/>
    <property type="match status" value="1"/>
</dbReference>
<evidence type="ECO:0000259" key="1">
    <source>
        <dbReference type="Pfam" id="PF01850"/>
    </source>
</evidence>
<dbReference type="InterPro" id="IPR041705">
    <property type="entry name" value="PIN_Sll0205"/>
</dbReference>
<dbReference type="PANTHER" id="PTHR36173">
    <property type="entry name" value="RIBONUCLEASE VAPC16-RELATED"/>
    <property type="match status" value="1"/>
</dbReference>
<dbReference type="CDD" id="cd09872">
    <property type="entry name" value="PIN_Sll0205-like"/>
    <property type="match status" value="1"/>
</dbReference>
<gene>
    <name evidence="2" type="ORF">FHS31_001107</name>
</gene>
<comment type="caution">
    <text evidence="2">The sequence shown here is derived from an EMBL/GenBank/DDBJ whole genome shotgun (WGS) entry which is preliminary data.</text>
</comment>
<accession>A0ABX0TV83</accession>
<sequence length="128" mass="14169">MRILLDTHAIIWWLLGDPRLSPVAEAAIQQGDRSVFVSAASGWEIATKVGSGRMPSMAARISSFINDVLDDGFLHLPVEQHHGITGGRFESRHKDPFDRLIAAQALLEGMTLVTVDREMAQFGCEILW</sequence>
<dbReference type="RefSeq" id="WP_167072368.1">
    <property type="nucleotide sequence ID" value="NZ_JAAOZC010000002.1"/>
</dbReference>
<organism evidence="2 3">
    <name type="scientific">Sphingomonas vulcanisoli</name>
    <dbReference type="NCBI Taxonomy" id="1658060"/>
    <lineage>
        <taxon>Bacteria</taxon>
        <taxon>Pseudomonadati</taxon>
        <taxon>Pseudomonadota</taxon>
        <taxon>Alphaproteobacteria</taxon>
        <taxon>Sphingomonadales</taxon>
        <taxon>Sphingomonadaceae</taxon>
        <taxon>Sphingomonas</taxon>
    </lineage>
</organism>
<evidence type="ECO:0000313" key="3">
    <source>
        <dbReference type="Proteomes" id="UP000727456"/>
    </source>
</evidence>
<dbReference type="PANTHER" id="PTHR36173:SF2">
    <property type="entry name" value="RIBONUCLEASE VAPC16"/>
    <property type="match status" value="1"/>
</dbReference>
<dbReference type="Pfam" id="PF01850">
    <property type="entry name" value="PIN"/>
    <property type="match status" value="1"/>
</dbReference>
<dbReference type="Gene3D" id="3.40.50.1010">
    <property type="entry name" value="5'-nuclease"/>
    <property type="match status" value="1"/>
</dbReference>
<feature type="domain" description="PIN" evidence="1">
    <location>
        <begin position="3"/>
        <end position="121"/>
    </location>
</feature>
<protein>
    <submittedName>
        <fullName evidence="2">PIN domain nuclease of toxin-antitoxin system</fullName>
    </submittedName>
</protein>